<proteinExistence type="predicted"/>
<keyword evidence="1" id="KW-0812">Transmembrane</keyword>
<feature type="transmembrane region" description="Helical" evidence="1">
    <location>
        <begin position="41"/>
        <end position="63"/>
    </location>
</feature>
<dbReference type="AlphaFoldDB" id="A0A6N3FG65"/>
<reference evidence="2" key="1">
    <citation type="submission" date="2019-11" db="EMBL/GenBank/DDBJ databases">
        <authorList>
            <person name="Feng L."/>
        </authorList>
    </citation>
    <scope>NUCLEOTIDE SEQUENCE</scope>
    <source>
        <strain evidence="2">RintestinalisLFYP67</strain>
    </source>
</reference>
<keyword evidence="1" id="KW-0472">Membrane</keyword>
<feature type="transmembrane region" description="Helical" evidence="1">
    <location>
        <begin position="79"/>
        <end position="98"/>
    </location>
</feature>
<dbReference type="Pfam" id="PF09515">
    <property type="entry name" value="Thia_YuaJ"/>
    <property type="match status" value="1"/>
</dbReference>
<dbReference type="GO" id="GO:0005886">
    <property type="term" value="C:plasma membrane"/>
    <property type="evidence" value="ECO:0007669"/>
    <property type="project" value="InterPro"/>
</dbReference>
<dbReference type="EMBL" id="CACRUM010000076">
    <property type="protein sequence ID" value="VYU51101.1"/>
    <property type="molecule type" value="Genomic_DNA"/>
</dbReference>
<sequence>MPNVGIAPAMAVAFSFGKQGGFMNNFFATPEGAWGDGSVHLTVTGIVIVVVIIALLLIVAAFVRQKNASRKAALTTKQLVYSAVAIALAVVCSMIKLFEMPMGGSVTLLSMLFIVLIAYWYGPYVGIMTAVAYGLVQFVTEPIFYTIPQMLLDYPLAFGALGLAGFFNKKKWGLQIGYVVGVFGRFIFSTISGIVFFASYAPEGMNPILYSLGYQASYLVPEAIITLIIISIPPVAKALAHVKQNAVEA</sequence>
<accession>A0A6N3FG65</accession>
<organism evidence="2">
    <name type="scientific">Roseburia intestinalis</name>
    <dbReference type="NCBI Taxonomy" id="166486"/>
    <lineage>
        <taxon>Bacteria</taxon>
        <taxon>Bacillati</taxon>
        <taxon>Bacillota</taxon>
        <taxon>Clostridia</taxon>
        <taxon>Lachnospirales</taxon>
        <taxon>Lachnospiraceae</taxon>
        <taxon>Roseburia</taxon>
    </lineage>
</organism>
<dbReference type="Gene3D" id="1.10.1760.20">
    <property type="match status" value="1"/>
</dbReference>
<dbReference type="InterPro" id="IPR012651">
    <property type="entry name" value="Thia_Transptr_ThiT"/>
</dbReference>
<protein>
    <submittedName>
        <fullName evidence="2">Thiamine transporter ThiT</fullName>
    </submittedName>
</protein>
<evidence type="ECO:0000313" key="2">
    <source>
        <dbReference type="EMBL" id="VYU51101.1"/>
    </source>
</evidence>
<feature type="transmembrane region" description="Helical" evidence="1">
    <location>
        <begin position="176"/>
        <end position="198"/>
    </location>
</feature>
<evidence type="ECO:0000256" key="1">
    <source>
        <dbReference type="SAM" id="Phobius"/>
    </source>
</evidence>
<name>A0A6N3FG65_9FIRM</name>
<dbReference type="GO" id="GO:0015234">
    <property type="term" value="F:thiamine transmembrane transporter activity"/>
    <property type="evidence" value="ECO:0007669"/>
    <property type="project" value="InterPro"/>
</dbReference>
<gene>
    <name evidence="2" type="primary">thiT</name>
    <name evidence="2" type="ORF">RILFYP67_02164</name>
</gene>
<feature type="transmembrane region" description="Helical" evidence="1">
    <location>
        <begin position="218"/>
        <end position="236"/>
    </location>
</feature>
<dbReference type="NCBIfam" id="TIGR02357">
    <property type="entry name" value="ECF_ThiT_YuaJ"/>
    <property type="match status" value="1"/>
</dbReference>
<keyword evidence="1" id="KW-1133">Transmembrane helix</keyword>